<evidence type="ECO:0000259" key="9">
    <source>
        <dbReference type="Pfam" id="PF10568"/>
    </source>
</evidence>
<evidence type="ECO:0000313" key="11">
    <source>
        <dbReference type="EMBL" id="KAK9836164.1"/>
    </source>
</evidence>
<evidence type="ECO:0000313" key="12">
    <source>
        <dbReference type="Proteomes" id="UP001445335"/>
    </source>
</evidence>
<comment type="subcellular location">
    <subcellularLocation>
        <location evidence="1">Mitochondrion outer membrane</location>
    </subcellularLocation>
</comment>
<evidence type="ECO:0000259" key="10">
    <source>
        <dbReference type="Pfam" id="PF17171"/>
    </source>
</evidence>
<evidence type="ECO:0000256" key="2">
    <source>
        <dbReference type="ARBA" id="ARBA00022448"/>
    </source>
</evidence>
<feature type="chain" id="PRO_5043688136" description="Metaxin" evidence="8">
    <location>
        <begin position="20"/>
        <end position="333"/>
    </location>
</feature>
<keyword evidence="4" id="KW-0653">Protein transport</keyword>
<comment type="caution">
    <text evidence="11">The sequence shown here is derived from an EMBL/GenBank/DDBJ whole genome shotgun (WGS) entry which is preliminary data.</text>
</comment>
<accession>A0AAW1RR27</accession>
<evidence type="ECO:0000256" key="5">
    <source>
        <dbReference type="ARBA" id="ARBA00023128"/>
    </source>
</evidence>
<dbReference type="InterPro" id="IPR033468">
    <property type="entry name" value="Metaxin_GST"/>
</dbReference>
<dbReference type="Pfam" id="PF17171">
    <property type="entry name" value="GST_C_6"/>
    <property type="match status" value="1"/>
</dbReference>
<dbReference type="Pfam" id="PF10568">
    <property type="entry name" value="Tom37"/>
    <property type="match status" value="1"/>
</dbReference>
<feature type="region of interest" description="Disordered" evidence="7">
    <location>
        <begin position="261"/>
        <end position="287"/>
    </location>
</feature>
<evidence type="ECO:0000256" key="6">
    <source>
        <dbReference type="ARBA" id="ARBA00023136"/>
    </source>
</evidence>
<dbReference type="PANTHER" id="PTHR12289:SF41">
    <property type="entry name" value="FAILED AXON CONNECTIONS-RELATED"/>
    <property type="match status" value="1"/>
</dbReference>
<keyword evidence="3" id="KW-1000">Mitochondrion outer membrane</keyword>
<evidence type="ECO:0000256" key="7">
    <source>
        <dbReference type="SAM" id="MobiDB-lite"/>
    </source>
</evidence>
<reference evidence="11 12" key="1">
    <citation type="journal article" date="2024" name="Nat. Commun.">
        <title>Phylogenomics reveals the evolutionary origins of lichenization in chlorophyte algae.</title>
        <authorList>
            <person name="Puginier C."/>
            <person name="Libourel C."/>
            <person name="Otte J."/>
            <person name="Skaloud P."/>
            <person name="Haon M."/>
            <person name="Grisel S."/>
            <person name="Petersen M."/>
            <person name="Berrin J.G."/>
            <person name="Delaux P.M."/>
            <person name="Dal Grande F."/>
            <person name="Keller J."/>
        </authorList>
    </citation>
    <scope>NUCLEOTIDE SEQUENCE [LARGE SCALE GENOMIC DNA]</scope>
    <source>
        <strain evidence="11 12">SAG 245.80</strain>
    </source>
</reference>
<dbReference type="EMBL" id="JALJOU010000026">
    <property type="protein sequence ID" value="KAK9836164.1"/>
    <property type="molecule type" value="Genomic_DNA"/>
</dbReference>
<feature type="signal peptide" evidence="8">
    <location>
        <begin position="1"/>
        <end position="19"/>
    </location>
</feature>
<evidence type="ECO:0008006" key="13">
    <source>
        <dbReference type="Google" id="ProtNLM"/>
    </source>
</evidence>
<organism evidence="11 12">
    <name type="scientific">Elliptochloris bilobata</name>
    <dbReference type="NCBI Taxonomy" id="381761"/>
    <lineage>
        <taxon>Eukaryota</taxon>
        <taxon>Viridiplantae</taxon>
        <taxon>Chlorophyta</taxon>
        <taxon>core chlorophytes</taxon>
        <taxon>Trebouxiophyceae</taxon>
        <taxon>Trebouxiophyceae incertae sedis</taxon>
        <taxon>Elliptochloris clade</taxon>
        <taxon>Elliptochloris</taxon>
    </lineage>
</organism>
<dbReference type="GO" id="GO:0015031">
    <property type="term" value="P:protein transport"/>
    <property type="evidence" value="ECO:0007669"/>
    <property type="project" value="UniProtKB-KW"/>
</dbReference>
<sequence length="333" mass="35239">MPFVLHKWAPGWGLPSVSAACTCVEAYLRLAGADVQVQEYSGARSSPTGQLPALERDDELVKGGVDEDSCAQAIIDHLAARGPNLDAHLSAAKQSELAAFSALVHARLEPATLASAWAEGASYRGHTRAAYGAGLPLPLSVLMPWVQRRAALHRLAPLTPEQAYIGAGKAYAAIAARLRSSSAAGGHFFFGVRPCSLDALLFAHLLHHRSAPVSAPELRQQFDRHPALVGYVEHILQSVFAAPLPPAPAITSAEWGARAEPGNGGAIPRAGAAKRPPKSAEEEERERNNRLWMGGVAAAMAAYVLLSGTYLSVGVDDEYDEYVPDGGAFEADE</sequence>
<evidence type="ECO:0000256" key="1">
    <source>
        <dbReference type="ARBA" id="ARBA00004294"/>
    </source>
</evidence>
<name>A0AAW1RR27_9CHLO</name>
<dbReference type="PANTHER" id="PTHR12289">
    <property type="entry name" value="METAXIN RELATED"/>
    <property type="match status" value="1"/>
</dbReference>
<dbReference type="CDD" id="cd03054">
    <property type="entry name" value="GST_N_Metaxin"/>
    <property type="match status" value="1"/>
</dbReference>
<keyword evidence="6" id="KW-0472">Membrane</keyword>
<feature type="domain" description="Metaxin glutathione S-transferase" evidence="10">
    <location>
        <begin position="169"/>
        <end position="235"/>
    </location>
</feature>
<dbReference type="Proteomes" id="UP001445335">
    <property type="component" value="Unassembled WGS sequence"/>
</dbReference>
<proteinExistence type="predicted"/>
<dbReference type="InterPro" id="IPR019564">
    <property type="entry name" value="Sam37/metaxin_N"/>
</dbReference>
<evidence type="ECO:0000256" key="4">
    <source>
        <dbReference type="ARBA" id="ARBA00022927"/>
    </source>
</evidence>
<evidence type="ECO:0000256" key="8">
    <source>
        <dbReference type="SAM" id="SignalP"/>
    </source>
</evidence>
<dbReference type="AlphaFoldDB" id="A0AAW1RR27"/>
<keyword evidence="2" id="KW-0813">Transport</keyword>
<keyword evidence="12" id="KW-1185">Reference proteome</keyword>
<dbReference type="GO" id="GO:0006626">
    <property type="term" value="P:protein targeting to mitochondrion"/>
    <property type="evidence" value="ECO:0007669"/>
    <property type="project" value="TreeGrafter"/>
</dbReference>
<evidence type="ECO:0000256" key="3">
    <source>
        <dbReference type="ARBA" id="ARBA00022787"/>
    </source>
</evidence>
<keyword evidence="5" id="KW-0496">Mitochondrion</keyword>
<dbReference type="PROSITE" id="PS51257">
    <property type="entry name" value="PROKAR_LIPOPROTEIN"/>
    <property type="match status" value="1"/>
</dbReference>
<dbReference type="GO" id="GO:0001401">
    <property type="term" value="C:SAM complex"/>
    <property type="evidence" value="ECO:0007669"/>
    <property type="project" value="InterPro"/>
</dbReference>
<gene>
    <name evidence="11" type="ORF">WJX81_006095</name>
</gene>
<protein>
    <recommendedName>
        <fullName evidence="13">Metaxin</fullName>
    </recommendedName>
</protein>
<feature type="domain" description="Mitochondrial outer membrane transport complex Sam37/metaxin N-terminal" evidence="9">
    <location>
        <begin position="21"/>
        <end position="148"/>
    </location>
</feature>
<keyword evidence="8" id="KW-0732">Signal</keyword>
<dbReference type="InterPro" id="IPR050931">
    <property type="entry name" value="Mito_Protein_Transport_Metaxin"/>
</dbReference>